<dbReference type="GO" id="GO:0009055">
    <property type="term" value="F:electron transfer activity"/>
    <property type="evidence" value="ECO:0007669"/>
    <property type="project" value="InterPro"/>
</dbReference>
<name>A0A3S4T0X8_9FLAO</name>
<keyword evidence="1 4" id="KW-0349">Heme</keyword>
<dbReference type="EMBL" id="SBII01000007">
    <property type="protein sequence ID" value="RWW99998.1"/>
    <property type="molecule type" value="Genomic_DNA"/>
</dbReference>
<dbReference type="SUPFAM" id="SSF46626">
    <property type="entry name" value="Cytochrome c"/>
    <property type="match status" value="1"/>
</dbReference>
<organism evidence="6 7">
    <name type="scientific">Flavobacterium cerinum</name>
    <dbReference type="NCBI Taxonomy" id="2502784"/>
    <lineage>
        <taxon>Bacteria</taxon>
        <taxon>Pseudomonadati</taxon>
        <taxon>Bacteroidota</taxon>
        <taxon>Flavobacteriia</taxon>
        <taxon>Flavobacteriales</taxon>
        <taxon>Flavobacteriaceae</taxon>
        <taxon>Flavobacterium</taxon>
    </lineage>
</organism>
<dbReference type="RefSeq" id="WP_128389956.1">
    <property type="nucleotide sequence ID" value="NZ_SBII01000007.1"/>
</dbReference>
<dbReference type="PROSITE" id="PS51007">
    <property type="entry name" value="CYTC"/>
    <property type="match status" value="1"/>
</dbReference>
<dbReference type="Gene3D" id="1.10.760.10">
    <property type="entry name" value="Cytochrome c-like domain"/>
    <property type="match status" value="1"/>
</dbReference>
<keyword evidence="3 4" id="KW-0408">Iron</keyword>
<evidence type="ECO:0000256" key="3">
    <source>
        <dbReference type="ARBA" id="ARBA00023004"/>
    </source>
</evidence>
<keyword evidence="2 4" id="KW-0479">Metal-binding</keyword>
<protein>
    <submittedName>
        <fullName evidence="6">Cytochrome C552</fullName>
    </submittedName>
</protein>
<reference evidence="6 7" key="1">
    <citation type="submission" date="2019-01" db="EMBL/GenBank/DDBJ databases">
        <title>Flavobacterium sp. nov.,isolated from freshwater.</title>
        <authorList>
            <person name="Zhang R."/>
            <person name="Du Z.-J."/>
        </authorList>
    </citation>
    <scope>NUCLEOTIDE SEQUENCE [LARGE SCALE GENOMIC DNA]</scope>
    <source>
        <strain evidence="6 7">1E403</strain>
    </source>
</reference>
<evidence type="ECO:0000313" key="7">
    <source>
        <dbReference type="Proteomes" id="UP000287527"/>
    </source>
</evidence>
<evidence type="ECO:0000313" key="6">
    <source>
        <dbReference type="EMBL" id="RWW99998.1"/>
    </source>
</evidence>
<comment type="caution">
    <text evidence="6">The sequence shown here is derived from an EMBL/GenBank/DDBJ whole genome shotgun (WGS) entry which is preliminary data.</text>
</comment>
<proteinExistence type="predicted"/>
<dbReference type="GO" id="GO:0020037">
    <property type="term" value="F:heme binding"/>
    <property type="evidence" value="ECO:0007669"/>
    <property type="project" value="InterPro"/>
</dbReference>
<dbReference type="InterPro" id="IPR036909">
    <property type="entry name" value="Cyt_c-like_dom_sf"/>
</dbReference>
<dbReference type="InterPro" id="IPR009056">
    <property type="entry name" value="Cyt_c-like_dom"/>
</dbReference>
<evidence type="ECO:0000256" key="1">
    <source>
        <dbReference type="ARBA" id="ARBA00022617"/>
    </source>
</evidence>
<keyword evidence="7" id="KW-1185">Reference proteome</keyword>
<gene>
    <name evidence="6" type="ORF">EPI11_10670</name>
</gene>
<sequence>MKKLLLLLTAIALFSCKGEEKKESLYPTSGNEAAAEGDMANLTPSEKIGQEIFDGKGNCFSCHKPDQKIIGPSVIEIAKIYKEKNADMVKFLKEEADPIVDPKNYSVMKTNFYLTKNFSDEELKGLEDYFYSHLKK</sequence>
<feature type="domain" description="Cytochrome c" evidence="5">
    <location>
        <begin position="44"/>
        <end position="134"/>
    </location>
</feature>
<dbReference type="Proteomes" id="UP000287527">
    <property type="component" value="Unassembled WGS sequence"/>
</dbReference>
<evidence type="ECO:0000259" key="5">
    <source>
        <dbReference type="PROSITE" id="PS51007"/>
    </source>
</evidence>
<dbReference type="AlphaFoldDB" id="A0A3S4T0X8"/>
<accession>A0A3S4T0X8</accession>
<dbReference type="Pfam" id="PF00034">
    <property type="entry name" value="Cytochrom_C"/>
    <property type="match status" value="1"/>
</dbReference>
<evidence type="ECO:0000256" key="2">
    <source>
        <dbReference type="ARBA" id="ARBA00022723"/>
    </source>
</evidence>
<dbReference type="OrthoDB" id="9814063at2"/>
<dbReference type="PROSITE" id="PS51257">
    <property type="entry name" value="PROKAR_LIPOPROTEIN"/>
    <property type="match status" value="1"/>
</dbReference>
<dbReference type="GO" id="GO:0046872">
    <property type="term" value="F:metal ion binding"/>
    <property type="evidence" value="ECO:0007669"/>
    <property type="project" value="UniProtKB-KW"/>
</dbReference>
<evidence type="ECO:0000256" key="4">
    <source>
        <dbReference type="PROSITE-ProRule" id="PRU00433"/>
    </source>
</evidence>